<dbReference type="Gene3D" id="1.10.10.60">
    <property type="entry name" value="Homeodomain-like"/>
    <property type="match status" value="1"/>
</dbReference>
<feature type="region of interest" description="Disordered" evidence="4">
    <location>
        <begin position="282"/>
        <end position="313"/>
    </location>
</feature>
<dbReference type="EMBL" id="RXOL01000004">
    <property type="protein sequence ID" value="RVQ66590.1"/>
    <property type="molecule type" value="Genomic_DNA"/>
</dbReference>
<evidence type="ECO:0000256" key="4">
    <source>
        <dbReference type="SAM" id="MobiDB-lite"/>
    </source>
</evidence>
<keyword evidence="7" id="KW-1185">Reference proteome</keyword>
<comment type="caution">
    <text evidence="6">The sequence shown here is derived from an EMBL/GenBank/DDBJ whole genome shotgun (WGS) entry which is preliminary data.</text>
</comment>
<proteinExistence type="predicted"/>
<dbReference type="PANTHER" id="PTHR46796:SF6">
    <property type="entry name" value="ARAC SUBFAMILY"/>
    <property type="match status" value="1"/>
</dbReference>
<organism evidence="6 7">
    <name type="scientific">Croceicoccus ponticola</name>
    <dbReference type="NCBI Taxonomy" id="2217664"/>
    <lineage>
        <taxon>Bacteria</taxon>
        <taxon>Pseudomonadati</taxon>
        <taxon>Pseudomonadota</taxon>
        <taxon>Alphaproteobacteria</taxon>
        <taxon>Sphingomonadales</taxon>
        <taxon>Erythrobacteraceae</taxon>
        <taxon>Croceicoccus</taxon>
    </lineage>
</organism>
<keyword evidence="2" id="KW-0238">DNA-binding</keyword>
<keyword evidence="3" id="KW-0804">Transcription</keyword>
<evidence type="ECO:0000313" key="7">
    <source>
        <dbReference type="Proteomes" id="UP000283003"/>
    </source>
</evidence>
<evidence type="ECO:0000256" key="3">
    <source>
        <dbReference type="ARBA" id="ARBA00023163"/>
    </source>
</evidence>
<accession>A0A437GWV8</accession>
<evidence type="ECO:0000256" key="2">
    <source>
        <dbReference type="ARBA" id="ARBA00023125"/>
    </source>
</evidence>
<dbReference type="RefSeq" id="WP_127613011.1">
    <property type="nucleotide sequence ID" value="NZ_RXOL01000004.1"/>
</dbReference>
<dbReference type="AlphaFoldDB" id="A0A437GWV8"/>
<name>A0A437GWV8_9SPHN</name>
<dbReference type="PROSITE" id="PS01124">
    <property type="entry name" value="HTH_ARAC_FAMILY_2"/>
    <property type="match status" value="1"/>
</dbReference>
<dbReference type="Pfam" id="PF12833">
    <property type="entry name" value="HTH_18"/>
    <property type="match status" value="1"/>
</dbReference>
<dbReference type="Proteomes" id="UP000283003">
    <property type="component" value="Unassembled WGS sequence"/>
</dbReference>
<gene>
    <name evidence="6" type="ORF">EKN06_11290</name>
</gene>
<feature type="domain" description="HTH araC/xylS-type" evidence="5">
    <location>
        <begin position="201"/>
        <end position="298"/>
    </location>
</feature>
<evidence type="ECO:0000313" key="6">
    <source>
        <dbReference type="EMBL" id="RVQ66590.1"/>
    </source>
</evidence>
<sequence length="313" mass="34436">MIVGSSSHQLPAFRGPPDQFLSTARFRTADLVSSKMIDAGVSVPVARWRSSLGRDAITKGYSHHTVILQNSGEDVRRVDMPNLAQRPSKRGSLLILPAGMNAAWRSDDVSDRTHFYVHPELVQQVSLEIHGRPCAIRDDCLFVFDDGFKSLLERYAFLADSTTSSRFEREMAMLEIATTLVRRYSDPVGTIGDDAEHRQASRLGLYIDANLAGKLRARDVASALGLSETCLKQLAKCELGMPLHQYLLERRLDEAQRLIALGVGIAQAALLSGFSSQSHLTTTMSTRRKVTPSAHTPTNPGKVPPDSGRRELA</sequence>
<evidence type="ECO:0000256" key="1">
    <source>
        <dbReference type="ARBA" id="ARBA00023015"/>
    </source>
</evidence>
<dbReference type="OrthoDB" id="9804543at2"/>
<protein>
    <submittedName>
        <fullName evidence="6">AraC family transcriptional regulator</fullName>
    </submittedName>
</protein>
<dbReference type="InterPro" id="IPR018060">
    <property type="entry name" value="HTH_AraC"/>
</dbReference>
<keyword evidence="1" id="KW-0805">Transcription regulation</keyword>
<dbReference type="GO" id="GO:0003700">
    <property type="term" value="F:DNA-binding transcription factor activity"/>
    <property type="evidence" value="ECO:0007669"/>
    <property type="project" value="InterPro"/>
</dbReference>
<dbReference type="PANTHER" id="PTHR46796">
    <property type="entry name" value="HTH-TYPE TRANSCRIPTIONAL ACTIVATOR RHAS-RELATED"/>
    <property type="match status" value="1"/>
</dbReference>
<dbReference type="SMART" id="SM00342">
    <property type="entry name" value="HTH_ARAC"/>
    <property type="match status" value="1"/>
</dbReference>
<evidence type="ECO:0000259" key="5">
    <source>
        <dbReference type="PROSITE" id="PS01124"/>
    </source>
</evidence>
<dbReference type="InterPro" id="IPR050204">
    <property type="entry name" value="AraC_XylS_family_regulators"/>
</dbReference>
<reference evidence="6 7" key="1">
    <citation type="submission" date="2018-12" db="EMBL/GenBank/DDBJ databases">
        <title>Croceicoccus ponticola sp. nov., a lipolytic bacterium isolated from seawater.</title>
        <authorList>
            <person name="Yoon J.-H."/>
        </authorList>
    </citation>
    <scope>NUCLEOTIDE SEQUENCE [LARGE SCALE GENOMIC DNA]</scope>
    <source>
        <strain evidence="6 7">GM-16</strain>
    </source>
</reference>
<dbReference type="GO" id="GO:0043565">
    <property type="term" value="F:sequence-specific DNA binding"/>
    <property type="evidence" value="ECO:0007669"/>
    <property type="project" value="InterPro"/>
</dbReference>